<feature type="transmembrane region" description="Helical" evidence="9">
    <location>
        <begin position="119"/>
        <end position="139"/>
    </location>
</feature>
<feature type="transmembrane region" description="Helical" evidence="9">
    <location>
        <begin position="82"/>
        <end position="99"/>
    </location>
</feature>
<keyword evidence="3 9" id="KW-0645">Protease</keyword>
<dbReference type="RefSeq" id="WP_023430177.1">
    <property type="nucleotide sequence ID" value="NZ_AWXZ01000002.1"/>
</dbReference>
<comment type="caution">
    <text evidence="11">The sequence shown here is derived from an EMBL/GenBank/DDBJ whole genome shotgun (WGS) entry which is preliminary data.</text>
</comment>
<dbReference type="InterPro" id="IPR001872">
    <property type="entry name" value="Peptidase_A8"/>
</dbReference>
<keyword evidence="8 9" id="KW-0472">Membrane</keyword>
<dbReference type="HAMAP" id="MF_00161">
    <property type="entry name" value="LspA"/>
    <property type="match status" value="1"/>
</dbReference>
<keyword evidence="5 9" id="KW-0064">Aspartyl protease</keyword>
<sequence>MAIAVFVLDRVHKWVMLDLVDIAYRPPIVVTPFFDMRLVWNRGISYGLFQQEGWIGQAVLILIAAVATVVLLVWLWSMNSRLAGVAIGLIAGGAAGNGIDRMLWGAVADFFHFHAFGYSWYVFNIADVAIVAGVIGLLYDSLRPSHNHAGKEG</sequence>
<name>V4RWV9_9HYPH</name>
<dbReference type="EMBL" id="AWXZ01000002">
    <property type="protein sequence ID" value="ESR27495.1"/>
    <property type="molecule type" value="Genomic_DNA"/>
</dbReference>
<evidence type="ECO:0000256" key="3">
    <source>
        <dbReference type="ARBA" id="ARBA00022670"/>
    </source>
</evidence>
<evidence type="ECO:0000256" key="4">
    <source>
        <dbReference type="ARBA" id="ARBA00022692"/>
    </source>
</evidence>
<dbReference type="UniPathway" id="UPA00665"/>
<comment type="similarity">
    <text evidence="1 9 10">Belongs to the peptidase A8 family.</text>
</comment>
<dbReference type="eggNOG" id="COG0597">
    <property type="taxonomic scope" value="Bacteria"/>
</dbReference>
<dbReference type="GO" id="GO:0006508">
    <property type="term" value="P:proteolysis"/>
    <property type="evidence" value="ECO:0007669"/>
    <property type="project" value="UniProtKB-KW"/>
</dbReference>
<evidence type="ECO:0000256" key="9">
    <source>
        <dbReference type="HAMAP-Rule" id="MF_00161"/>
    </source>
</evidence>
<dbReference type="AlphaFoldDB" id="V4RWV9"/>
<dbReference type="EC" id="3.4.23.36" evidence="9"/>
<evidence type="ECO:0000313" key="11">
    <source>
        <dbReference type="EMBL" id="ESR27495.1"/>
    </source>
</evidence>
<comment type="catalytic activity">
    <reaction evidence="9">
        <text>Release of signal peptides from bacterial membrane prolipoproteins. Hydrolyzes -Xaa-Yaa-Zaa-|-(S,diacylglyceryl)Cys-, in which Xaa is hydrophobic (preferably Leu), and Yaa (Ala or Ser) and Zaa (Gly or Ala) have small, neutral side chains.</text>
        <dbReference type="EC" id="3.4.23.36"/>
    </reaction>
</comment>
<accession>V4RWV9</accession>
<organism evidence="11 12">
    <name type="scientific">Lutibaculum baratangense AMV1</name>
    <dbReference type="NCBI Taxonomy" id="631454"/>
    <lineage>
        <taxon>Bacteria</taxon>
        <taxon>Pseudomonadati</taxon>
        <taxon>Pseudomonadota</taxon>
        <taxon>Alphaproteobacteria</taxon>
        <taxon>Hyphomicrobiales</taxon>
        <taxon>Tepidamorphaceae</taxon>
        <taxon>Lutibaculum</taxon>
    </lineage>
</organism>
<dbReference type="GO" id="GO:0005886">
    <property type="term" value="C:plasma membrane"/>
    <property type="evidence" value="ECO:0007669"/>
    <property type="project" value="UniProtKB-SubCell"/>
</dbReference>
<dbReference type="PRINTS" id="PR00781">
    <property type="entry name" value="LIPOSIGPTASE"/>
</dbReference>
<evidence type="ECO:0000256" key="7">
    <source>
        <dbReference type="ARBA" id="ARBA00022989"/>
    </source>
</evidence>
<evidence type="ECO:0000313" key="12">
    <source>
        <dbReference type="Proteomes" id="UP000017819"/>
    </source>
</evidence>
<dbReference type="PATRIC" id="fig|631454.5.peg.18"/>
<evidence type="ECO:0000256" key="5">
    <source>
        <dbReference type="ARBA" id="ARBA00022750"/>
    </source>
</evidence>
<feature type="transmembrane region" description="Helical" evidence="9">
    <location>
        <begin position="54"/>
        <end position="75"/>
    </location>
</feature>
<evidence type="ECO:0000256" key="8">
    <source>
        <dbReference type="ARBA" id="ARBA00023136"/>
    </source>
</evidence>
<protein>
    <recommendedName>
        <fullName evidence="9">Lipoprotein signal peptidase</fullName>
        <ecNumber evidence="9">3.4.23.36</ecNumber>
    </recommendedName>
    <alternativeName>
        <fullName evidence="9">Prolipoprotein signal peptidase</fullName>
    </alternativeName>
    <alternativeName>
        <fullName evidence="9">Signal peptidase II</fullName>
        <shortName evidence="9">SPase II</shortName>
    </alternativeName>
</protein>
<keyword evidence="7 9" id="KW-1133">Transmembrane helix</keyword>
<comment type="caution">
    <text evidence="9">Lacks conserved residue(s) required for the propagation of feature annotation.</text>
</comment>
<dbReference type="NCBIfam" id="TIGR00077">
    <property type="entry name" value="lspA"/>
    <property type="match status" value="1"/>
</dbReference>
<keyword evidence="2 9" id="KW-1003">Cell membrane</keyword>
<comment type="pathway">
    <text evidence="9">Protein modification; lipoprotein biosynthesis (signal peptide cleavage).</text>
</comment>
<dbReference type="STRING" id="631454.N177_0018"/>
<evidence type="ECO:0000256" key="6">
    <source>
        <dbReference type="ARBA" id="ARBA00022801"/>
    </source>
</evidence>
<dbReference type="Proteomes" id="UP000017819">
    <property type="component" value="Unassembled WGS sequence"/>
</dbReference>
<keyword evidence="4 9" id="KW-0812">Transmembrane</keyword>
<comment type="function">
    <text evidence="9">This protein specifically catalyzes the removal of signal peptides from prolipoproteins.</text>
</comment>
<reference evidence="11 12" key="1">
    <citation type="journal article" date="2014" name="Genome Announc.">
        <title>Draft Genome Sequence of Lutibaculum baratangense Strain AMV1T, Isolated from a Mud Volcano in Andamans, India.</title>
        <authorList>
            <person name="Singh A."/>
            <person name="Sreenivas A."/>
            <person name="Sathyanarayana Reddy G."/>
            <person name="Pinnaka A.K."/>
            <person name="Shivaji S."/>
        </authorList>
    </citation>
    <scope>NUCLEOTIDE SEQUENCE [LARGE SCALE GENOMIC DNA]</scope>
    <source>
        <strain evidence="11 12">AMV1</strain>
    </source>
</reference>
<keyword evidence="11" id="KW-0449">Lipoprotein</keyword>
<dbReference type="PANTHER" id="PTHR33695">
    <property type="entry name" value="LIPOPROTEIN SIGNAL PEPTIDASE"/>
    <property type="match status" value="1"/>
</dbReference>
<proteinExistence type="inferred from homology"/>
<comment type="subcellular location">
    <subcellularLocation>
        <location evidence="9">Cell membrane</location>
        <topology evidence="9">Multi-pass membrane protein</topology>
    </subcellularLocation>
</comment>
<evidence type="ECO:0000256" key="2">
    <source>
        <dbReference type="ARBA" id="ARBA00022475"/>
    </source>
</evidence>
<gene>
    <name evidence="9" type="primary">lspA</name>
    <name evidence="11" type="ORF">N177_0018</name>
</gene>
<evidence type="ECO:0000256" key="1">
    <source>
        <dbReference type="ARBA" id="ARBA00006139"/>
    </source>
</evidence>
<keyword evidence="6 9" id="KW-0378">Hydrolase</keyword>
<dbReference type="GO" id="GO:0004190">
    <property type="term" value="F:aspartic-type endopeptidase activity"/>
    <property type="evidence" value="ECO:0007669"/>
    <property type="project" value="UniProtKB-UniRule"/>
</dbReference>
<dbReference type="PANTHER" id="PTHR33695:SF1">
    <property type="entry name" value="LIPOPROTEIN SIGNAL PEPTIDASE"/>
    <property type="match status" value="1"/>
</dbReference>
<dbReference type="Pfam" id="PF01252">
    <property type="entry name" value="Peptidase_A8"/>
    <property type="match status" value="1"/>
</dbReference>
<evidence type="ECO:0000256" key="10">
    <source>
        <dbReference type="RuleBase" id="RU004181"/>
    </source>
</evidence>
<keyword evidence="12" id="KW-1185">Reference proteome</keyword>
<feature type="active site" evidence="9">
    <location>
        <position position="127"/>
    </location>
</feature>
<feature type="active site" evidence="9">
    <location>
        <position position="109"/>
    </location>
</feature>